<proteinExistence type="predicted"/>
<keyword evidence="1" id="KW-0812">Transmembrane</keyword>
<evidence type="ECO:0000313" key="3">
    <source>
        <dbReference type="Proteomes" id="UP000255264"/>
    </source>
</evidence>
<sequence>MQFKSVSFKVFVSANMLMLGLFAFFLAPAILLKQLEFNGAEIVELLSIYMGMTAVISAVCFLTKKIGIAKYFLVEFILLAIIFAYLGYKFNVLNF</sequence>
<reference evidence="2 3" key="1">
    <citation type="submission" date="2018-06" db="EMBL/GenBank/DDBJ databases">
        <authorList>
            <consortium name="Pathogen Informatics"/>
            <person name="Doyle S."/>
        </authorList>
    </citation>
    <scope>NUCLEOTIDE SEQUENCE [LARGE SCALE GENOMIC DNA]</scope>
    <source>
        <strain evidence="2 3">NCTC13335</strain>
    </source>
</reference>
<organism evidence="2 3">
    <name type="scientific">Haemophilus pittmaniae</name>
    <dbReference type="NCBI Taxonomy" id="249188"/>
    <lineage>
        <taxon>Bacteria</taxon>
        <taxon>Pseudomonadati</taxon>
        <taxon>Pseudomonadota</taxon>
        <taxon>Gammaproteobacteria</taxon>
        <taxon>Pasteurellales</taxon>
        <taxon>Pasteurellaceae</taxon>
        <taxon>Haemophilus</taxon>
    </lineage>
</organism>
<dbReference type="AlphaFoldDB" id="A0A377IYI6"/>
<keyword evidence="1" id="KW-1133">Transmembrane helix</keyword>
<feature type="transmembrane region" description="Helical" evidence="1">
    <location>
        <begin position="12"/>
        <end position="30"/>
    </location>
</feature>
<dbReference type="EMBL" id="UGHS01000004">
    <property type="protein sequence ID" value="STO93324.1"/>
    <property type="molecule type" value="Genomic_DNA"/>
</dbReference>
<dbReference type="Proteomes" id="UP000255264">
    <property type="component" value="Unassembled WGS sequence"/>
</dbReference>
<keyword evidence="1" id="KW-0472">Membrane</keyword>
<accession>A0A377IYI6</accession>
<name>A0A377IYI6_9PAST</name>
<dbReference type="RefSeq" id="WP_015701375.1">
    <property type="nucleotide sequence ID" value="NZ_UGHS01000004.1"/>
</dbReference>
<keyword evidence="3" id="KW-1185">Reference proteome</keyword>
<evidence type="ECO:0000313" key="2">
    <source>
        <dbReference type="EMBL" id="STO93324.1"/>
    </source>
</evidence>
<feature type="transmembrane region" description="Helical" evidence="1">
    <location>
        <begin position="42"/>
        <end position="62"/>
    </location>
</feature>
<evidence type="ECO:0000256" key="1">
    <source>
        <dbReference type="SAM" id="Phobius"/>
    </source>
</evidence>
<protein>
    <submittedName>
        <fullName evidence="2">Uncharacterized protein</fullName>
    </submittedName>
</protein>
<feature type="transmembrane region" description="Helical" evidence="1">
    <location>
        <begin position="69"/>
        <end position="88"/>
    </location>
</feature>
<gene>
    <name evidence="2" type="ORF">NCTC13335_01193</name>
</gene>